<dbReference type="SUPFAM" id="SSF103473">
    <property type="entry name" value="MFS general substrate transporter"/>
    <property type="match status" value="1"/>
</dbReference>
<dbReference type="InterPro" id="IPR050495">
    <property type="entry name" value="ATG22/LtaA_families"/>
</dbReference>
<evidence type="ECO:0000256" key="5">
    <source>
        <dbReference type="ARBA" id="ARBA00038245"/>
    </source>
</evidence>
<evidence type="ECO:0000313" key="10">
    <source>
        <dbReference type="Proteomes" id="UP001501094"/>
    </source>
</evidence>
<evidence type="ECO:0000256" key="2">
    <source>
        <dbReference type="ARBA" id="ARBA00022692"/>
    </source>
</evidence>
<comment type="subcellular location">
    <subcellularLocation>
        <location evidence="1">Endomembrane system</location>
        <topology evidence="1">Multi-pass membrane protein</topology>
    </subcellularLocation>
</comment>
<keyword evidence="4 8" id="KW-0472">Membrane</keyword>
<organism evidence="9 10">
    <name type="scientific">Myceligenerans crystallogenes</name>
    <dbReference type="NCBI Taxonomy" id="316335"/>
    <lineage>
        <taxon>Bacteria</taxon>
        <taxon>Bacillati</taxon>
        <taxon>Actinomycetota</taxon>
        <taxon>Actinomycetes</taxon>
        <taxon>Micrococcales</taxon>
        <taxon>Promicromonosporaceae</taxon>
        <taxon>Myceligenerans</taxon>
    </lineage>
</organism>
<keyword evidence="10" id="KW-1185">Reference proteome</keyword>
<feature type="transmembrane region" description="Helical" evidence="8">
    <location>
        <begin position="426"/>
        <end position="446"/>
    </location>
</feature>
<sequence>MSENTTPATGLQRQADARIPRARVVAWALWDWGTQPFQTVITTFVFVSLYLVSDSFLPDDVAALADDDPLKLRASAELDAGIGLANAAAGILVALIAPVLGQRADATGGRKLGLGISTGLLLACTAALWFVQADPAWFVLGATLIALGHVFSEIAGVNYNAMLVQVATPRTVGRVSGFGWGMGYLGGVIALAAVAGANAAGWFGMPVDNGEPFRWVAVACAVWGLVFCWQIFRRVPDVAPVADRPRVSFLAGYVVLAKDVRALWRDSRTTFWFLLASAVYRDGLAGVFVYGAVIGSKAFGFETADMVVFGITANLLAGICTMLVGRLEDVVKPRAVILWSLGLILVSGLGVVFLRDLGPVVFWVGGLILSCCVGPAQSASRSFLARVTPAGKESEIFGLYATTGRAASFLSSTAWTVTIAVAGATIWGTLGIVAVVLAGLVLMAFVKTPADFAYSGGRQ</sequence>
<dbReference type="PANTHER" id="PTHR23519:SF1">
    <property type="entry name" value="AUTOPHAGY-RELATED PROTEIN 22"/>
    <property type="match status" value="1"/>
</dbReference>
<feature type="transmembrane region" description="Helical" evidence="8">
    <location>
        <begin position="80"/>
        <end position="100"/>
    </location>
</feature>
<feature type="transmembrane region" description="Helical" evidence="8">
    <location>
        <begin position="215"/>
        <end position="232"/>
    </location>
</feature>
<proteinExistence type="inferred from homology"/>
<gene>
    <name evidence="9" type="ORF">GCM10009751_10880</name>
</gene>
<dbReference type="EMBL" id="BAAANL010000002">
    <property type="protein sequence ID" value="GAA1855758.1"/>
    <property type="molecule type" value="Genomic_DNA"/>
</dbReference>
<keyword evidence="2 8" id="KW-0812">Transmembrane</keyword>
<feature type="transmembrane region" description="Helical" evidence="8">
    <location>
        <begin position="397"/>
        <end position="420"/>
    </location>
</feature>
<feature type="transmembrane region" description="Helical" evidence="8">
    <location>
        <begin position="336"/>
        <end position="354"/>
    </location>
</feature>
<dbReference type="InterPro" id="IPR036259">
    <property type="entry name" value="MFS_trans_sf"/>
</dbReference>
<keyword evidence="3 8" id="KW-1133">Transmembrane helix</keyword>
<accession>A0ABP4ZIN4</accession>
<protein>
    <recommendedName>
        <fullName evidence="6">Proton-coupled antiporter flippase LtaA</fullName>
    </recommendedName>
    <alternativeName>
        <fullName evidence="7">Lipoteichoic acid protein A</fullName>
    </alternativeName>
</protein>
<dbReference type="Gene3D" id="1.20.1250.20">
    <property type="entry name" value="MFS general substrate transporter like domains"/>
    <property type="match status" value="1"/>
</dbReference>
<feature type="transmembrane region" description="Helical" evidence="8">
    <location>
        <begin position="360"/>
        <end position="376"/>
    </location>
</feature>
<evidence type="ECO:0000256" key="6">
    <source>
        <dbReference type="ARBA" id="ARBA00039715"/>
    </source>
</evidence>
<evidence type="ECO:0000256" key="8">
    <source>
        <dbReference type="SAM" id="Phobius"/>
    </source>
</evidence>
<feature type="transmembrane region" description="Helical" evidence="8">
    <location>
        <begin position="137"/>
        <end position="161"/>
    </location>
</feature>
<feature type="transmembrane region" description="Helical" evidence="8">
    <location>
        <begin position="306"/>
        <end position="324"/>
    </location>
</feature>
<dbReference type="PANTHER" id="PTHR23519">
    <property type="entry name" value="AUTOPHAGY-RELATED PROTEIN 22"/>
    <property type="match status" value="1"/>
</dbReference>
<dbReference type="RefSeq" id="WP_344100363.1">
    <property type="nucleotide sequence ID" value="NZ_BAAANL010000002.1"/>
</dbReference>
<feature type="transmembrane region" description="Helical" evidence="8">
    <location>
        <begin position="112"/>
        <end position="131"/>
    </location>
</feature>
<feature type="transmembrane region" description="Helical" evidence="8">
    <location>
        <begin position="271"/>
        <end position="294"/>
    </location>
</feature>
<reference evidence="10" key="1">
    <citation type="journal article" date="2019" name="Int. J. Syst. Evol. Microbiol.">
        <title>The Global Catalogue of Microorganisms (GCM) 10K type strain sequencing project: providing services to taxonomists for standard genome sequencing and annotation.</title>
        <authorList>
            <consortium name="The Broad Institute Genomics Platform"/>
            <consortium name="The Broad Institute Genome Sequencing Center for Infectious Disease"/>
            <person name="Wu L."/>
            <person name="Ma J."/>
        </authorList>
    </citation>
    <scope>NUCLEOTIDE SEQUENCE [LARGE SCALE GENOMIC DNA]</scope>
    <source>
        <strain evidence="10">JCM 14326</strain>
    </source>
</reference>
<evidence type="ECO:0000256" key="4">
    <source>
        <dbReference type="ARBA" id="ARBA00023136"/>
    </source>
</evidence>
<evidence type="ECO:0000256" key="7">
    <source>
        <dbReference type="ARBA" id="ARBA00041534"/>
    </source>
</evidence>
<dbReference type="Proteomes" id="UP001501094">
    <property type="component" value="Unassembled WGS sequence"/>
</dbReference>
<comment type="caution">
    <text evidence="9">The sequence shown here is derived from an EMBL/GenBank/DDBJ whole genome shotgun (WGS) entry which is preliminary data.</text>
</comment>
<dbReference type="Pfam" id="PF07690">
    <property type="entry name" value="MFS_1"/>
    <property type="match status" value="1"/>
</dbReference>
<comment type="similarity">
    <text evidence="5">Belongs to the major facilitator superfamily. LtaA family.</text>
</comment>
<dbReference type="InterPro" id="IPR011701">
    <property type="entry name" value="MFS"/>
</dbReference>
<evidence type="ECO:0000313" key="9">
    <source>
        <dbReference type="EMBL" id="GAA1855758.1"/>
    </source>
</evidence>
<feature type="transmembrane region" description="Helical" evidence="8">
    <location>
        <begin position="182"/>
        <end position="203"/>
    </location>
</feature>
<name>A0ABP4ZIN4_9MICO</name>
<evidence type="ECO:0000256" key="3">
    <source>
        <dbReference type="ARBA" id="ARBA00022989"/>
    </source>
</evidence>
<evidence type="ECO:0000256" key="1">
    <source>
        <dbReference type="ARBA" id="ARBA00004127"/>
    </source>
</evidence>